<keyword evidence="2" id="KW-1185">Reference proteome</keyword>
<protein>
    <submittedName>
        <fullName evidence="1">Protein IQ-DOMAIN 1-like</fullName>
    </submittedName>
</protein>
<proteinExistence type="predicted"/>
<sequence length="151" mass="17117">MQEMKRRRTGRSISRELQCNQQLAIAKRCRLHKLIRQRFAFCFAYPIDEDFSRSKDSANGLCVEGNQQVATVLSGVSYNEPAVATTILNGKNFVSNEINLNRGLYTSRSAIEEILLVGDNQSAVAEVDRTVHQQRENESEVKLSTIIRERA</sequence>
<dbReference type="Proteomes" id="UP000250235">
    <property type="component" value="Unassembled WGS sequence"/>
</dbReference>
<evidence type="ECO:0000313" key="2">
    <source>
        <dbReference type="Proteomes" id="UP000250235"/>
    </source>
</evidence>
<accession>A0A2Z6ZUJ3</accession>
<evidence type="ECO:0000313" key="1">
    <source>
        <dbReference type="EMBL" id="KZT76954.1"/>
    </source>
</evidence>
<gene>
    <name evidence="1" type="ORF">F511_46022</name>
</gene>
<reference evidence="1 2" key="1">
    <citation type="journal article" date="2015" name="Proc. Natl. Acad. Sci. U.S.A.">
        <title>The resurrection genome of Boea hygrometrica: A blueprint for survival of dehydration.</title>
        <authorList>
            <person name="Xiao L."/>
            <person name="Yang G."/>
            <person name="Zhang L."/>
            <person name="Yang X."/>
            <person name="Zhao S."/>
            <person name="Ji Z."/>
            <person name="Zhou Q."/>
            <person name="Hu M."/>
            <person name="Wang Y."/>
            <person name="Chen M."/>
            <person name="Xu Y."/>
            <person name="Jin H."/>
            <person name="Xiao X."/>
            <person name="Hu G."/>
            <person name="Bao F."/>
            <person name="Hu Y."/>
            <person name="Wan P."/>
            <person name="Li L."/>
            <person name="Deng X."/>
            <person name="Kuang T."/>
            <person name="Xiang C."/>
            <person name="Zhu J.K."/>
            <person name="Oliver M.J."/>
            <person name="He Y."/>
        </authorList>
    </citation>
    <scope>NUCLEOTIDE SEQUENCE [LARGE SCALE GENOMIC DNA]</scope>
    <source>
        <strain evidence="2">cv. XS01</strain>
    </source>
</reference>
<name>A0A2Z6ZUJ3_9LAMI</name>
<organism evidence="1 2">
    <name type="scientific">Dorcoceras hygrometricum</name>
    <dbReference type="NCBI Taxonomy" id="472368"/>
    <lineage>
        <taxon>Eukaryota</taxon>
        <taxon>Viridiplantae</taxon>
        <taxon>Streptophyta</taxon>
        <taxon>Embryophyta</taxon>
        <taxon>Tracheophyta</taxon>
        <taxon>Spermatophyta</taxon>
        <taxon>Magnoliopsida</taxon>
        <taxon>eudicotyledons</taxon>
        <taxon>Gunneridae</taxon>
        <taxon>Pentapetalae</taxon>
        <taxon>asterids</taxon>
        <taxon>lamiids</taxon>
        <taxon>Lamiales</taxon>
        <taxon>Gesneriaceae</taxon>
        <taxon>Didymocarpoideae</taxon>
        <taxon>Trichosporeae</taxon>
        <taxon>Loxocarpinae</taxon>
        <taxon>Dorcoceras</taxon>
    </lineage>
</organism>
<dbReference type="EMBL" id="KV079966">
    <property type="protein sequence ID" value="KZT76954.1"/>
    <property type="molecule type" value="Genomic_DNA"/>
</dbReference>
<dbReference type="AlphaFoldDB" id="A0A2Z6ZUJ3"/>